<feature type="region of interest" description="Disordered" evidence="1">
    <location>
        <begin position="246"/>
        <end position="280"/>
    </location>
</feature>
<feature type="compositionally biased region" description="Acidic residues" evidence="1">
    <location>
        <begin position="449"/>
        <end position="461"/>
    </location>
</feature>
<dbReference type="Gene3D" id="2.10.90.10">
    <property type="entry name" value="Cystine-knot cytokines"/>
    <property type="match status" value="1"/>
</dbReference>
<accession>A0A2T7PP77</accession>
<proteinExistence type="predicted"/>
<evidence type="ECO:0008006" key="5">
    <source>
        <dbReference type="Google" id="ProtNLM"/>
    </source>
</evidence>
<dbReference type="SUPFAM" id="SSF57501">
    <property type="entry name" value="Cystine-knot cytokines"/>
    <property type="match status" value="1"/>
</dbReference>
<feature type="compositionally biased region" description="Polar residues" evidence="1">
    <location>
        <begin position="107"/>
        <end position="121"/>
    </location>
</feature>
<keyword evidence="2" id="KW-1133">Transmembrane helix</keyword>
<keyword evidence="2" id="KW-0812">Transmembrane</keyword>
<evidence type="ECO:0000313" key="4">
    <source>
        <dbReference type="Proteomes" id="UP000245119"/>
    </source>
</evidence>
<evidence type="ECO:0000313" key="3">
    <source>
        <dbReference type="EMBL" id="PVD35221.1"/>
    </source>
</evidence>
<dbReference type="PANTHER" id="PTHR21719:SF1">
    <property type="entry name" value="FI06402P-RELATED"/>
    <property type="match status" value="1"/>
</dbReference>
<feature type="compositionally biased region" description="Polar residues" evidence="1">
    <location>
        <begin position="8"/>
        <end position="18"/>
    </location>
</feature>
<evidence type="ECO:0000256" key="2">
    <source>
        <dbReference type="SAM" id="Phobius"/>
    </source>
</evidence>
<feature type="region of interest" description="Disordered" evidence="1">
    <location>
        <begin position="440"/>
        <end position="469"/>
    </location>
</feature>
<reference evidence="3 4" key="1">
    <citation type="submission" date="2018-04" db="EMBL/GenBank/DDBJ databases">
        <title>The genome of golden apple snail Pomacea canaliculata provides insight into stress tolerance and invasive adaptation.</title>
        <authorList>
            <person name="Liu C."/>
            <person name="Liu B."/>
            <person name="Ren Y."/>
            <person name="Zhang Y."/>
            <person name="Wang H."/>
            <person name="Li S."/>
            <person name="Jiang F."/>
            <person name="Yin L."/>
            <person name="Zhang G."/>
            <person name="Qian W."/>
            <person name="Fan W."/>
        </authorList>
    </citation>
    <scope>NUCLEOTIDE SEQUENCE [LARGE SCALE GENOMIC DNA]</scope>
    <source>
        <strain evidence="3">SZHN2017</strain>
        <tissue evidence="3">Muscle</tissue>
    </source>
</reference>
<feature type="region of interest" description="Disordered" evidence="1">
    <location>
        <begin position="96"/>
        <end position="124"/>
    </location>
</feature>
<feature type="transmembrane region" description="Helical" evidence="2">
    <location>
        <begin position="326"/>
        <end position="348"/>
    </location>
</feature>
<keyword evidence="2" id="KW-0472">Membrane</keyword>
<dbReference type="AlphaFoldDB" id="A0A2T7PP77"/>
<dbReference type="STRING" id="400727.A0A2T7PP77"/>
<feature type="region of interest" description="Disordered" evidence="1">
    <location>
        <begin position="1"/>
        <end position="21"/>
    </location>
</feature>
<gene>
    <name evidence="3" type="ORF">C0Q70_06502</name>
</gene>
<dbReference type="OrthoDB" id="6370328at2759"/>
<organism evidence="3 4">
    <name type="scientific">Pomacea canaliculata</name>
    <name type="common">Golden apple snail</name>
    <dbReference type="NCBI Taxonomy" id="400727"/>
    <lineage>
        <taxon>Eukaryota</taxon>
        <taxon>Metazoa</taxon>
        <taxon>Spiralia</taxon>
        <taxon>Lophotrochozoa</taxon>
        <taxon>Mollusca</taxon>
        <taxon>Gastropoda</taxon>
        <taxon>Caenogastropoda</taxon>
        <taxon>Architaenioglossa</taxon>
        <taxon>Ampullarioidea</taxon>
        <taxon>Ampullariidae</taxon>
        <taxon>Pomacea</taxon>
    </lineage>
</organism>
<dbReference type="EMBL" id="PZQS01000003">
    <property type="protein sequence ID" value="PVD35221.1"/>
    <property type="molecule type" value="Genomic_DNA"/>
</dbReference>
<sequence>MTAPVQRSRPSTFGTTAQPAARLPEEQALLQETQSPFDLRYHLPFSQPPFPFINAVAPTSILPTQHTAPRHIDSRRAACPGVSPCQINRTSLSKASSGLEKTLPHPCSSTPSLVSTVQSSPERGLDPLRSTPLLPLSDSSHNRCASEDRGACAVRNIRHFRYSQTSEANYCSHRTSQDSTCRFGQGLQVTTCSYLRCSNRRAPYDQRLRLLLTRQHFSSLNRDGLHRHGSQPQLTGYRSGQRYPWEASSTSSVCPRHQSPLASDPPRPGHSAPVSRRASQEELFTGTLPPACSTDAAVVNTRARGLWRGRCCSLRQVVSRMLRLRYVGRCLLVLLLTAVGGLLAHATFRDHRIDSKPSGGMVTGGFAGGVKVGDGYESLLPAHMLMKMHLRSVPLREFQEKINQVDDEYDILRIFLADKDLSNEAIRQILMSRNDDEPVEIKKKRTESTDEFEDDDYEDSDPSSYMDGEYDGYLNDENRRSDRLLEELAEAHHHIEEVKMSPVSECRVPQPQIVNVEDPKKQGRILYPSCTVIYRCRNDSGCCGPREECGPKTERVVFKTFMLIKRLLLTCPEAIRLIGRPGRFQRPRAMRRDVLAGSVTMLGTSPVAVVYRGQLRLAGARRLDSVFPDTGCCNQKCPGVFRMYRRGWRCMCDCLTAPNEIFEQCENVKNGIKPLGEKDLVCIKSGECIKPACSVGEFDVSGGLCPLKNEYDLSLRLSNRPRHKRKSQTEGSGDD</sequence>
<dbReference type="Proteomes" id="UP000245119">
    <property type="component" value="Linkage Group LG3"/>
</dbReference>
<protein>
    <recommendedName>
        <fullName evidence="5">Platelet-derived growth factor (PDGF) family profile domain-containing protein</fullName>
    </recommendedName>
</protein>
<comment type="caution">
    <text evidence="3">The sequence shown here is derived from an EMBL/GenBank/DDBJ whole genome shotgun (WGS) entry which is preliminary data.</text>
</comment>
<evidence type="ECO:0000256" key="1">
    <source>
        <dbReference type="SAM" id="MobiDB-lite"/>
    </source>
</evidence>
<keyword evidence="4" id="KW-1185">Reference proteome</keyword>
<dbReference type="PANTHER" id="PTHR21719">
    <property type="entry name" value="FI06402P-RELATED"/>
    <property type="match status" value="1"/>
</dbReference>
<dbReference type="InterPro" id="IPR029034">
    <property type="entry name" value="Cystine-knot_cytokine"/>
</dbReference>
<name>A0A2T7PP77_POMCA</name>